<dbReference type="AlphaFoldDB" id="A0A0V0RQP6"/>
<name>A0A0V0RQP6_9BILA</name>
<dbReference type="EMBL" id="JYDL01000099">
    <property type="protein sequence ID" value="KRX16795.1"/>
    <property type="molecule type" value="Genomic_DNA"/>
</dbReference>
<dbReference type="OrthoDB" id="10311902at2759"/>
<sequence>MSASAEELTNYVNCNRSFGCIKRLCVRNFMCHKDIDLALGERINFIIGVNGNIHVTVQENEFLVARKVQRTIECRHDNRKQHCAI</sequence>
<dbReference type="Proteomes" id="UP000054630">
    <property type="component" value="Unassembled WGS sequence"/>
</dbReference>
<evidence type="ECO:0000313" key="2">
    <source>
        <dbReference type="Proteomes" id="UP000054630"/>
    </source>
</evidence>
<protein>
    <submittedName>
        <fullName evidence="1">Structural maintenance of chromosomes protein 6</fullName>
    </submittedName>
</protein>
<keyword evidence="2" id="KW-1185">Reference proteome</keyword>
<evidence type="ECO:0000313" key="1">
    <source>
        <dbReference type="EMBL" id="KRX16795.1"/>
    </source>
</evidence>
<dbReference type="Gene3D" id="3.40.50.300">
    <property type="entry name" value="P-loop containing nucleotide triphosphate hydrolases"/>
    <property type="match status" value="1"/>
</dbReference>
<accession>A0A0V0RQP6</accession>
<gene>
    <name evidence="1" type="primary">SMC6</name>
    <name evidence="1" type="ORF">T07_12728</name>
</gene>
<reference evidence="1 2" key="1">
    <citation type="submission" date="2015-01" db="EMBL/GenBank/DDBJ databases">
        <title>Evolution of Trichinella species and genotypes.</title>
        <authorList>
            <person name="Korhonen P.K."/>
            <person name="Edoardo P."/>
            <person name="Giuseppe L.R."/>
            <person name="Gasser R.B."/>
        </authorList>
    </citation>
    <scope>NUCLEOTIDE SEQUENCE [LARGE SCALE GENOMIC DNA]</scope>
    <source>
        <strain evidence="1">ISS37</strain>
    </source>
</reference>
<organism evidence="1 2">
    <name type="scientific">Trichinella nelsoni</name>
    <dbReference type="NCBI Taxonomy" id="6336"/>
    <lineage>
        <taxon>Eukaryota</taxon>
        <taxon>Metazoa</taxon>
        <taxon>Ecdysozoa</taxon>
        <taxon>Nematoda</taxon>
        <taxon>Enoplea</taxon>
        <taxon>Dorylaimia</taxon>
        <taxon>Trichinellida</taxon>
        <taxon>Trichinellidae</taxon>
        <taxon>Trichinella</taxon>
    </lineage>
</organism>
<proteinExistence type="predicted"/>
<dbReference type="InterPro" id="IPR027417">
    <property type="entry name" value="P-loop_NTPase"/>
</dbReference>
<comment type="caution">
    <text evidence="1">The sequence shown here is derived from an EMBL/GenBank/DDBJ whole genome shotgun (WGS) entry which is preliminary data.</text>
</comment>